<evidence type="ECO:0000259" key="11">
    <source>
        <dbReference type="PROSITE" id="PS50109"/>
    </source>
</evidence>
<evidence type="ECO:0000256" key="3">
    <source>
        <dbReference type="ARBA" id="ARBA00012438"/>
    </source>
</evidence>
<dbReference type="SMART" id="SM00388">
    <property type="entry name" value="HisKA"/>
    <property type="match status" value="1"/>
</dbReference>
<evidence type="ECO:0000256" key="5">
    <source>
        <dbReference type="ARBA" id="ARBA00022679"/>
    </source>
</evidence>
<evidence type="ECO:0000256" key="8">
    <source>
        <dbReference type="ARBA" id="ARBA00022989"/>
    </source>
</evidence>
<feature type="domain" description="HAMP" evidence="12">
    <location>
        <begin position="173"/>
        <end position="225"/>
    </location>
</feature>
<dbReference type="Gene3D" id="1.10.287.130">
    <property type="match status" value="1"/>
</dbReference>
<dbReference type="SMART" id="SM00304">
    <property type="entry name" value="HAMP"/>
    <property type="match status" value="1"/>
</dbReference>
<dbReference type="InterPro" id="IPR036890">
    <property type="entry name" value="HATPase_C_sf"/>
</dbReference>
<proteinExistence type="predicted"/>
<keyword evidence="9" id="KW-0902">Two-component regulatory system</keyword>
<feature type="domain" description="Histidine kinase" evidence="11">
    <location>
        <begin position="233"/>
        <end position="446"/>
    </location>
</feature>
<dbReference type="PROSITE" id="PS50885">
    <property type="entry name" value="HAMP"/>
    <property type="match status" value="1"/>
</dbReference>
<keyword evidence="8" id="KW-1133">Transmembrane helix</keyword>
<evidence type="ECO:0000313" key="13">
    <source>
        <dbReference type="EMBL" id="MCE4553189.1"/>
    </source>
</evidence>
<protein>
    <recommendedName>
        <fullName evidence="3">histidine kinase</fullName>
        <ecNumber evidence="3">2.7.13.3</ecNumber>
    </recommendedName>
</protein>
<evidence type="ECO:0000256" key="9">
    <source>
        <dbReference type="ARBA" id="ARBA00023012"/>
    </source>
</evidence>
<keyword evidence="14" id="KW-1185">Reference proteome</keyword>
<dbReference type="SMART" id="SM00387">
    <property type="entry name" value="HATPase_c"/>
    <property type="match status" value="1"/>
</dbReference>
<dbReference type="InterPro" id="IPR036097">
    <property type="entry name" value="HisK_dim/P_sf"/>
</dbReference>
<evidence type="ECO:0000256" key="4">
    <source>
        <dbReference type="ARBA" id="ARBA00022553"/>
    </source>
</evidence>
<dbReference type="PROSITE" id="PS50109">
    <property type="entry name" value="HIS_KIN"/>
    <property type="match status" value="1"/>
</dbReference>
<keyword evidence="6" id="KW-0812">Transmembrane</keyword>
<dbReference type="GO" id="GO:0016301">
    <property type="term" value="F:kinase activity"/>
    <property type="evidence" value="ECO:0007669"/>
    <property type="project" value="UniProtKB-KW"/>
</dbReference>
<dbReference type="Pfam" id="PF00512">
    <property type="entry name" value="HisKA"/>
    <property type="match status" value="1"/>
</dbReference>
<dbReference type="InterPro" id="IPR004358">
    <property type="entry name" value="Sig_transdc_His_kin-like_C"/>
</dbReference>
<dbReference type="EMBL" id="JAJTWU010000001">
    <property type="protein sequence ID" value="MCE4553189.1"/>
    <property type="molecule type" value="Genomic_DNA"/>
</dbReference>
<evidence type="ECO:0000259" key="12">
    <source>
        <dbReference type="PROSITE" id="PS50885"/>
    </source>
</evidence>
<dbReference type="InterPro" id="IPR003661">
    <property type="entry name" value="HisK_dim/P_dom"/>
</dbReference>
<keyword evidence="7 13" id="KW-0418">Kinase</keyword>
<dbReference type="PANTHER" id="PTHR45436:SF15">
    <property type="entry name" value="SENSOR HISTIDINE KINASE CUSS"/>
    <property type="match status" value="1"/>
</dbReference>
<reference evidence="13 14" key="1">
    <citation type="submission" date="2021-12" db="EMBL/GenBank/DDBJ databases">
        <title>Genome seq of P8.</title>
        <authorList>
            <person name="Seo T."/>
        </authorList>
    </citation>
    <scope>NUCLEOTIDE SEQUENCE [LARGE SCALE GENOMIC DNA]</scope>
    <source>
        <strain evidence="13 14">P8</strain>
    </source>
</reference>
<comment type="caution">
    <text evidence="13">The sequence shown here is derived from an EMBL/GenBank/DDBJ whole genome shotgun (WGS) entry which is preliminary data.</text>
</comment>
<dbReference type="InterPro" id="IPR050428">
    <property type="entry name" value="TCS_sensor_his_kinase"/>
</dbReference>
<dbReference type="EC" id="2.7.13.3" evidence="3"/>
<dbReference type="Gene3D" id="3.30.565.10">
    <property type="entry name" value="Histidine kinase-like ATPase, C-terminal domain"/>
    <property type="match status" value="1"/>
</dbReference>
<dbReference type="InterPro" id="IPR003660">
    <property type="entry name" value="HAMP_dom"/>
</dbReference>
<dbReference type="Pfam" id="PF00672">
    <property type="entry name" value="HAMP"/>
    <property type="match status" value="1"/>
</dbReference>
<dbReference type="PRINTS" id="PR00344">
    <property type="entry name" value="BCTRLSENSOR"/>
</dbReference>
<evidence type="ECO:0000256" key="6">
    <source>
        <dbReference type="ARBA" id="ARBA00022692"/>
    </source>
</evidence>
<sequence length="446" mass="47978">MKSLLRPLWRPTLLRRVLGALLLAFALAGTALLVLDFVQFKREMAERPGVQKLADAMAASLADMAEARDAALIVQTRARETNRMRRSSGQLPGDVEFSLTNARGQTVFATHGAGDATTTSHWLAEARGGPWRLTLAEPRLGDATVLGWLGGDLLASLLLAFPLVLLPLWLAVRSGMKPLRDLADRVAQRDAQDLSPLGIKPRHDELKPLVAAFDGLLERLRGQLQRERAFVQDAAHELRTPMAVVATQAHLLSHARSDAERREAATALDAALQRSAHLSRQLLLLATLDEGRVPTAEPLDLAAVVEQALAPLASHALERQLDLSLDAPASLRVRMDRTAFESVLVNLVDNALRYVPPGGHVAVTLETAGPTVWLRVADDGPGIPPAEREAAFERFWRGTASGDVPGTGLGLAIVRRAANRLGGSVRLEGGAHGRGCCFIVVLPTGI</sequence>
<comment type="subcellular location">
    <subcellularLocation>
        <location evidence="2">Membrane</location>
        <topology evidence="2">Multi-pass membrane protein</topology>
    </subcellularLocation>
</comment>
<dbReference type="CDD" id="cd00082">
    <property type="entry name" value="HisKA"/>
    <property type="match status" value="1"/>
</dbReference>
<evidence type="ECO:0000256" key="7">
    <source>
        <dbReference type="ARBA" id="ARBA00022777"/>
    </source>
</evidence>
<dbReference type="InterPro" id="IPR005467">
    <property type="entry name" value="His_kinase_dom"/>
</dbReference>
<dbReference type="RefSeq" id="WP_233369898.1">
    <property type="nucleotide sequence ID" value="NZ_JAJTWU010000001.1"/>
</dbReference>
<organism evidence="13 14">
    <name type="scientific">Pelomonas cellulosilytica</name>
    <dbReference type="NCBI Taxonomy" id="2906762"/>
    <lineage>
        <taxon>Bacteria</taxon>
        <taxon>Pseudomonadati</taxon>
        <taxon>Pseudomonadota</taxon>
        <taxon>Betaproteobacteria</taxon>
        <taxon>Burkholderiales</taxon>
        <taxon>Sphaerotilaceae</taxon>
        <taxon>Roseateles</taxon>
    </lineage>
</organism>
<dbReference type="InterPro" id="IPR003594">
    <property type="entry name" value="HATPase_dom"/>
</dbReference>
<dbReference type="Proteomes" id="UP001200741">
    <property type="component" value="Unassembled WGS sequence"/>
</dbReference>
<name>A0ABS8XK27_9BURK</name>
<dbReference type="PANTHER" id="PTHR45436">
    <property type="entry name" value="SENSOR HISTIDINE KINASE YKOH"/>
    <property type="match status" value="1"/>
</dbReference>
<evidence type="ECO:0000256" key="10">
    <source>
        <dbReference type="ARBA" id="ARBA00023136"/>
    </source>
</evidence>
<evidence type="ECO:0000313" key="14">
    <source>
        <dbReference type="Proteomes" id="UP001200741"/>
    </source>
</evidence>
<keyword evidence="4" id="KW-0597">Phosphoprotein</keyword>
<accession>A0ABS8XK27</accession>
<dbReference type="CDD" id="cd00075">
    <property type="entry name" value="HATPase"/>
    <property type="match status" value="1"/>
</dbReference>
<comment type="catalytic activity">
    <reaction evidence="1">
        <text>ATP + protein L-histidine = ADP + protein N-phospho-L-histidine.</text>
        <dbReference type="EC" id="2.7.13.3"/>
    </reaction>
</comment>
<dbReference type="SUPFAM" id="SSF47384">
    <property type="entry name" value="Homodimeric domain of signal transducing histidine kinase"/>
    <property type="match status" value="1"/>
</dbReference>
<evidence type="ECO:0000256" key="2">
    <source>
        <dbReference type="ARBA" id="ARBA00004141"/>
    </source>
</evidence>
<evidence type="ECO:0000256" key="1">
    <source>
        <dbReference type="ARBA" id="ARBA00000085"/>
    </source>
</evidence>
<dbReference type="Pfam" id="PF02518">
    <property type="entry name" value="HATPase_c"/>
    <property type="match status" value="1"/>
</dbReference>
<keyword evidence="10" id="KW-0472">Membrane</keyword>
<keyword evidence="5" id="KW-0808">Transferase</keyword>
<gene>
    <name evidence="13" type="ORF">LXT13_01845</name>
</gene>
<dbReference type="SUPFAM" id="SSF55874">
    <property type="entry name" value="ATPase domain of HSP90 chaperone/DNA topoisomerase II/histidine kinase"/>
    <property type="match status" value="1"/>
</dbReference>